<dbReference type="AlphaFoldDB" id="A0A0D0D594"/>
<dbReference type="Proteomes" id="UP000054538">
    <property type="component" value="Unassembled WGS sequence"/>
</dbReference>
<gene>
    <name evidence="1" type="ORF">PAXRUDRAFT_22538</name>
</gene>
<dbReference type="InParanoid" id="A0A0D0D594"/>
<dbReference type="HOGENOM" id="CLU_3143557_0_0_1"/>
<reference evidence="1 2" key="1">
    <citation type="submission" date="2014-04" db="EMBL/GenBank/DDBJ databases">
        <authorList>
            <consortium name="DOE Joint Genome Institute"/>
            <person name="Kuo A."/>
            <person name="Kohler A."/>
            <person name="Jargeat P."/>
            <person name="Nagy L.G."/>
            <person name="Floudas D."/>
            <person name="Copeland A."/>
            <person name="Barry K.W."/>
            <person name="Cichocki N."/>
            <person name="Veneault-Fourrey C."/>
            <person name="LaButti K."/>
            <person name="Lindquist E.A."/>
            <person name="Lipzen A."/>
            <person name="Lundell T."/>
            <person name="Morin E."/>
            <person name="Murat C."/>
            <person name="Sun H."/>
            <person name="Tunlid A."/>
            <person name="Henrissat B."/>
            <person name="Grigoriev I.V."/>
            <person name="Hibbett D.S."/>
            <person name="Martin F."/>
            <person name="Nordberg H.P."/>
            <person name="Cantor M.N."/>
            <person name="Hua S.X."/>
        </authorList>
    </citation>
    <scope>NUCLEOTIDE SEQUENCE [LARGE SCALE GENOMIC DNA]</scope>
    <source>
        <strain evidence="1 2">Ve08.2h10</strain>
    </source>
</reference>
<organism evidence="1 2">
    <name type="scientific">Paxillus rubicundulus Ve08.2h10</name>
    <dbReference type="NCBI Taxonomy" id="930991"/>
    <lineage>
        <taxon>Eukaryota</taxon>
        <taxon>Fungi</taxon>
        <taxon>Dikarya</taxon>
        <taxon>Basidiomycota</taxon>
        <taxon>Agaricomycotina</taxon>
        <taxon>Agaricomycetes</taxon>
        <taxon>Agaricomycetidae</taxon>
        <taxon>Boletales</taxon>
        <taxon>Paxilineae</taxon>
        <taxon>Paxillaceae</taxon>
        <taxon>Paxillus</taxon>
    </lineage>
</organism>
<evidence type="ECO:0000313" key="2">
    <source>
        <dbReference type="Proteomes" id="UP000054538"/>
    </source>
</evidence>
<reference evidence="2" key="2">
    <citation type="submission" date="2015-01" db="EMBL/GenBank/DDBJ databases">
        <title>Evolutionary Origins and Diversification of the Mycorrhizal Mutualists.</title>
        <authorList>
            <consortium name="DOE Joint Genome Institute"/>
            <consortium name="Mycorrhizal Genomics Consortium"/>
            <person name="Kohler A."/>
            <person name="Kuo A."/>
            <person name="Nagy L.G."/>
            <person name="Floudas D."/>
            <person name="Copeland A."/>
            <person name="Barry K.W."/>
            <person name="Cichocki N."/>
            <person name="Veneault-Fourrey C."/>
            <person name="LaButti K."/>
            <person name="Lindquist E.A."/>
            <person name="Lipzen A."/>
            <person name="Lundell T."/>
            <person name="Morin E."/>
            <person name="Murat C."/>
            <person name="Riley R."/>
            <person name="Ohm R."/>
            <person name="Sun H."/>
            <person name="Tunlid A."/>
            <person name="Henrissat B."/>
            <person name="Grigoriev I.V."/>
            <person name="Hibbett D.S."/>
            <person name="Martin F."/>
        </authorList>
    </citation>
    <scope>NUCLEOTIDE SEQUENCE [LARGE SCALE GENOMIC DNA]</scope>
    <source>
        <strain evidence="2">Ve08.2h10</strain>
    </source>
</reference>
<dbReference type="EMBL" id="KN831373">
    <property type="protein sequence ID" value="KIK71990.1"/>
    <property type="molecule type" value="Genomic_DNA"/>
</dbReference>
<proteinExistence type="predicted"/>
<evidence type="ECO:0000313" key="1">
    <source>
        <dbReference type="EMBL" id="KIK71990.1"/>
    </source>
</evidence>
<keyword evidence="2" id="KW-1185">Reference proteome</keyword>
<protein>
    <submittedName>
        <fullName evidence="1">Uncharacterized protein</fullName>
    </submittedName>
</protein>
<name>A0A0D0D594_9AGAM</name>
<sequence>MAIRGTRWRENMMNPLNKPWILEEIELEGGEMAGEEDRTQHFDSHASSK</sequence>
<accession>A0A0D0D594</accession>